<comment type="caution">
    <text evidence="8">The sequence shown here is derived from an EMBL/GenBank/DDBJ whole genome shotgun (WGS) entry which is preliminary data.</text>
</comment>
<evidence type="ECO:0000313" key="8">
    <source>
        <dbReference type="EMBL" id="KAG5831888.1"/>
    </source>
</evidence>
<dbReference type="GO" id="GO:0009986">
    <property type="term" value="C:cell surface"/>
    <property type="evidence" value="ECO:0007669"/>
    <property type="project" value="TreeGrafter"/>
</dbReference>
<sequence>MLQQVLDRANLSAASDAEVLVWLQRRLPAVVPNLREQQVAPLFGIVRHRDCNISQEVVKLLSDVRPTLGNGTEREVNRNILLSLREPMPLRCYANQSFYLFVKESFLEFPTPQLSTFLSLMPPNRQAALINSIPPPELGKLLKGPMFIDNSTALCTLLQPYTQTPSLLEQEVFPDNVSSQILPCVWPLALKGVDEAEVSRWFDVRLHNYIRFLNKDLISSHDTLNASCLAFKKLVFTLDSNFDFNSTDIREDGVYNVIKTYLSTDGSPKCYSPRDPTLNSTAWFFNYFHSFIRFANSDDFDKFGSEETLQVFSVNPQNIQLFSQPGIQGDVITRYTEYIFQQDPLFSPIGLPPLLQCHVPGAAYSRLDENQTLAVLGNLNQSCTTVAPTISASLAGNIKRISPEVLTALGREVTGLSVAQLSAAPPGILIGSLKQLGKVSGWSQAQSITIVNVLIAGNYQTNSPENLLNLGSLIGGCPSSSISSIPPDVARETASNPEFVTNLLSAPPVVRQTFVSQIIKVDAAPQVLLDNVPDELATEIPRNLLSFPPNMDLAMVQKINKKHWKPEQAALFFDSVAAGTSNADEISTDVLQGFSCTRIQTFGKEKVKNVIRACRRRNGRSKVVLRESQLTCMNNHIKKEKPQNFSDFPSDMLLYYDYSNVQQATCKSYFTETGNADFNVLSEALSRKKVDLLNNARSCLGITGTQLNSEHVEVLGNMCCTLDESYINASDPMILEKLKNCQSFSGQQVTAMETVLLRGTTKYGNPSEWNSQTLESLGPLPANLGNSFWSRFRKRDITGFLRNMRKQDKQERRKLKTLFKELQITRFRRAADQCTVGNITQVTISDDAFPFGYDATQFDNCLSVEVVRDNLAGLAAKVDVDEFQKIVLNKINQAYPSGLSDQQVQILGPLSRMASLGDINKWNVTTIDSLAALMDSGNGAWEPAKSKAIITKYLGTVGNTLGTRELNAIGGPNLCSVPTSVLTTITLDSLKNANPLNVTACPEGVKNELFSKAVQAFNSNPKSDPVSLTTYQLIQPYLGGAPKDYILRLSRSNVSMDLETFTSLNSSIVTSLNVMEVKSLLGANVDDLKTYENMTIIQAWIRSQDQSALDSLGLNLTGGRATATTARSTTSAARPGNTTSIKTTTKRTTTASGHDGTSPPSAHQLSLFLGLIFVVLQLLK</sequence>
<dbReference type="InterPro" id="IPR026664">
    <property type="entry name" value="Stereocilin-rel"/>
</dbReference>
<evidence type="ECO:0000256" key="1">
    <source>
        <dbReference type="ARBA" id="ARBA00004370"/>
    </source>
</evidence>
<dbReference type="PANTHER" id="PTHR23412">
    <property type="entry name" value="STEREOCILIN RELATED"/>
    <property type="match status" value="1"/>
</dbReference>
<dbReference type="Pfam" id="PF06060">
    <property type="entry name" value="Mesothelin"/>
    <property type="match status" value="1"/>
</dbReference>
<reference evidence="8" key="1">
    <citation type="submission" date="2021-01" db="EMBL/GenBank/DDBJ databases">
        <title>A chromosome-scale assembly of European eel, Anguilla anguilla.</title>
        <authorList>
            <person name="Henkel C."/>
            <person name="Jong-Raadsen S.A."/>
            <person name="Dufour S."/>
            <person name="Weltzien F.-A."/>
            <person name="Palstra A.P."/>
            <person name="Pelster B."/>
            <person name="Spaink H.P."/>
            <person name="Van Den Thillart G.E."/>
            <person name="Jansen H."/>
            <person name="Zahm M."/>
            <person name="Klopp C."/>
            <person name="Cedric C."/>
            <person name="Louis A."/>
            <person name="Berthelot C."/>
            <person name="Parey E."/>
            <person name="Roest Crollius H."/>
            <person name="Montfort J."/>
            <person name="Robinson-Rechavi M."/>
            <person name="Bucao C."/>
            <person name="Bouchez O."/>
            <person name="Gislard M."/>
            <person name="Lluch J."/>
            <person name="Milhes M."/>
            <person name="Lampietro C."/>
            <person name="Lopez Roques C."/>
            <person name="Donnadieu C."/>
            <person name="Braasch I."/>
            <person name="Desvignes T."/>
            <person name="Postlethwait J."/>
            <person name="Bobe J."/>
            <person name="Guiguen Y."/>
            <person name="Dirks R."/>
        </authorList>
    </citation>
    <scope>NUCLEOTIDE SEQUENCE</scope>
    <source>
        <strain evidence="8">Tag_6206</strain>
        <tissue evidence="8">Liver</tissue>
    </source>
</reference>
<evidence type="ECO:0000256" key="2">
    <source>
        <dbReference type="ARBA" id="ARBA00011016"/>
    </source>
</evidence>
<dbReference type="InterPro" id="IPR010335">
    <property type="entry name" value="Mesothelin"/>
</dbReference>
<keyword evidence="9" id="KW-1185">Reference proteome</keyword>
<dbReference type="EMBL" id="JAFIRN010000017">
    <property type="protein sequence ID" value="KAG5831888.1"/>
    <property type="molecule type" value="Genomic_DNA"/>
</dbReference>
<keyword evidence="3" id="KW-0732">Signal</keyword>
<dbReference type="Proteomes" id="UP001044222">
    <property type="component" value="Chromosome 17"/>
</dbReference>
<keyword evidence="5" id="KW-0472">Membrane</keyword>
<evidence type="ECO:0000313" key="9">
    <source>
        <dbReference type="Proteomes" id="UP001044222"/>
    </source>
</evidence>
<evidence type="ECO:0008006" key="10">
    <source>
        <dbReference type="Google" id="ProtNLM"/>
    </source>
</evidence>
<dbReference type="GO" id="GO:0016020">
    <property type="term" value="C:membrane"/>
    <property type="evidence" value="ECO:0007669"/>
    <property type="project" value="UniProtKB-SubCell"/>
</dbReference>
<evidence type="ECO:0000256" key="4">
    <source>
        <dbReference type="ARBA" id="ARBA00022889"/>
    </source>
</evidence>
<name>A0A9D3LNV1_ANGAN</name>
<comment type="similarity">
    <text evidence="2">Belongs to the mesothelin family.</text>
</comment>
<accession>A0A9D3LNV1</accession>
<protein>
    <recommendedName>
        <fullName evidence="10">Mesothelin-like protein</fullName>
    </recommendedName>
</protein>
<evidence type="ECO:0000256" key="7">
    <source>
        <dbReference type="SAM" id="MobiDB-lite"/>
    </source>
</evidence>
<dbReference type="GO" id="GO:0007160">
    <property type="term" value="P:cell-matrix adhesion"/>
    <property type="evidence" value="ECO:0007669"/>
    <property type="project" value="TreeGrafter"/>
</dbReference>
<keyword evidence="4" id="KW-0130">Cell adhesion</keyword>
<organism evidence="8 9">
    <name type="scientific">Anguilla anguilla</name>
    <name type="common">European freshwater eel</name>
    <name type="synonym">Muraena anguilla</name>
    <dbReference type="NCBI Taxonomy" id="7936"/>
    <lineage>
        <taxon>Eukaryota</taxon>
        <taxon>Metazoa</taxon>
        <taxon>Chordata</taxon>
        <taxon>Craniata</taxon>
        <taxon>Vertebrata</taxon>
        <taxon>Euteleostomi</taxon>
        <taxon>Actinopterygii</taxon>
        <taxon>Neopterygii</taxon>
        <taxon>Teleostei</taxon>
        <taxon>Anguilliformes</taxon>
        <taxon>Anguillidae</taxon>
        <taxon>Anguilla</taxon>
    </lineage>
</organism>
<evidence type="ECO:0000256" key="3">
    <source>
        <dbReference type="ARBA" id="ARBA00022729"/>
    </source>
</evidence>
<feature type="compositionally biased region" description="Low complexity" evidence="7">
    <location>
        <begin position="1123"/>
        <end position="1150"/>
    </location>
</feature>
<keyword evidence="6" id="KW-0325">Glycoprotein</keyword>
<feature type="region of interest" description="Disordered" evidence="7">
    <location>
        <begin position="1123"/>
        <end position="1161"/>
    </location>
</feature>
<dbReference type="AlphaFoldDB" id="A0A9D3LNV1"/>
<dbReference type="PANTHER" id="PTHR23412:SF6">
    <property type="entry name" value="MESOTHELIN"/>
    <property type="match status" value="1"/>
</dbReference>
<evidence type="ECO:0000256" key="5">
    <source>
        <dbReference type="ARBA" id="ARBA00023136"/>
    </source>
</evidence>
<comment type="subcellular location">
    <subcellularLocation>
        <location evidence="1">Membrane</location>
    </subcellularLocation>
</comment>
<evidence type="ECO:0000256" key="6">
    <source>
        <dbReference type="ARBA" id="ARBA00023180"/>
    </source>
</evidence>
<proteinExistence type="inferred from homology"/>
<gene>
    <name evidence="8" type="ORF">ANANG_G00285130</name>
</gene>